<dbReference type="EMBL" id="JAVRES010000008">
    <property type="protein sequence ID" value="MDT0436809.1"/>
    <property type="molecule type" value="Genomic_DNA"/>
</dbReference>
<organism evidence="1 2">
    <name type="scientific">Streptomyces doudnae</name>
    <dbReference type="NCBI Taxonomy" id="3075536"/>
    <lineage>
        <taxon>Bacteria</taxon>
        <taxon>Bacillati</taxon>
        <taxon>Actinomycetota</taxon>
        <taxon>Actinomycetes</taxon>
        <taxon>Kitasatosporales</taxon>
        <taxon>Streptomycetaceae</taxon>
        <taxon>Streptomyces</taxon>
    </lineage>
</organism>
<sequence>MICDYCHKPILPEEGATAIPVDSLSMAVPDVVVHAYPCVRTTPNPIYR</sequence>
<name>A0ABD5ET28_9ACTN</name>
<keyword evidence="2" id="KW-1185">Reference proteome</keyword>
<dbReference type="RefSeq" id="WP_176729916.1">
    <property type="nucleotide sequence ID" value="NZ_JAVRES010000008.1"/>
</dbReference>
<gene>
    <name evidence="1" type="ORF">RM877_19150</name>
</gene>
<accession>A0ABD5ET28</accession>
<dbReference type="Proteomes" id="UP001183535">
    <property type="component" value="Unassembled WGS sequence"/>
</dbReference>
<reference evidence="2" key="1">
    <citation type="submission" date="2023-07" db="EMBL/GenBank/DDBJ databases">
        <title>30 novel species of actinomycetes from the DSMZ collection.</title>
        <authorList>
            <person name="Nouioui I."/>
        </authorList>
    </citation>
    <scope>NUCLEOTIDE SEQUENCE [LARGE SCALE GENOMIC DNA]</scope>
    <source>
        <strain evidence="2">DSM 41981</strain>
    </source>
</reference>
<protein>
    <submittedName>
        <fullName evidence="1">Uncharacterized protein</fullName>
    </submittedName>
</protein>
<evidence type="ECO:0000313" key="2">
    <source>
        <dbReference type="Proteomes" id="UP001183535"/>
    </source>
</evidence>
<evidence type="ECO:0000313" key="1">
    <source>
        <dbReference type="EMBL" id="MDT0436809.1"/>
    </source>
</evidence>
<dbReference type="AlphaFoldDB" id="A0ABD5ET28"/>
<proteinExistence type="predicted"/>
<comment type="caution">
    <text evidence="1">The sequence shown here is derived from an EMBL/GenBank/DDBJ whole genome shotgun (WGS) entry which is preliminary data.</text>
</comment>